<dbReference type="EMBL" id="CP015405">
    <property type="protein sequence ID" value="ANU77466.1"/>
    <property type="molecule type" value="Genomic_DNA"/>
</dbReference>
<keyword evidence="6" id="KW-1185">Reference proteome</keyword>
<dbReference type="GO" id="GO:0005737">
    <property type="term" value="C:cytoplasm"/>
    <property type="evidence" value="ECO:0007669"/>
    <property type="project" value="TreeGrafter"/>
</dbReference>
<evidence type="ECO:0000313" key="6">
    <source>
        <dbReference type="Proteomes" id="UP000092574"/>
    </source>
</evidence>
<dbReference type="AlphaFoldDB" id="A0A1C7ICQ6"/>
<accession>A0A1C7ICQ6</accession>
<keyword evidence="2" id="KW-0521">NADP</keyword>
<dbReference type="SUPFAM" id="SSF51735">
    <property type="entry name" value="NAD(P)-binding Rossmann-fold domains"/>
    <property type="match status" value="1"/>
</dbReference>
<evidence type="ECO:0000313" key="5">
    <source>
        <dbReference type="EMBL" id="ANU77466.1"/>
    </source>
</evidence>
<dbReference type="Gene3D" id="3.40.50.720">
    <property type="entry name" value="NAD(P)-binding Rossmann-like Domain"/>
    <property type="match status" value="1"/>
</dbReference>
<evidence type="ECO:0000256" key="4">
    <source>
        <dbReference type="RuleBase" id="RU000363"/>
    </source>
</evidence>
<gene>
    <name evidence="5" type="ORF">A4V09_17980</name>
</gene>
<evidence type="ECO:0000256" key="3">
    <source>
        <dbReference type="ARBA" id="ARBA00023002"/>
    </source>
</evidence>
<dbReference type="Proteomes" id="UP000092574">
    <property type="component" value="Chromosome"/>
</dbReference>
<dbReference type="InterPro" id="IPR051468">
    <property type="entry name" value="Fungal_SecMetab_SDRs"/>
</dbReference>
<dbReference type="GO" id="GO:0016491">
    <property type="term" value="F:oxidoreductase activity"/>
    <property type="evidence" value="ECO:0007669"/>
    <property type="project" value="UniProtKB-KW"/>
</dbReference>
<proteinExistence type="inferred from homology"/>
<dbReference type="PANTHER" id="PTHR43544">
    <property type="entry name" value="SHORT-CHAIN DEHYDROGENASE/REDUCTASE"/>
    <property type="match status" value="1"/>
</dbReference>
<dbReference type="InterPro" id="IPR036291">
    <property type="entry name" value="NAD(P)-bd_dom_sf"/>
</dbReference>
<dbReference type="PROSITE" id="PS00061">
    <property type="entry name" value="ADH_SHORT"/>
    <property type="match status" value="1"/>
</dbReference>
<dbReference type="PANTHER" id="PTHR43544:SF7">
    <property type="entry name" value="NADB-LER2"/>
    <property type="match status" value="1"/>
</dbReference>
<reference evidence="5" key="1">
    <citation type="submission" date="2017-04" db="EMBL/GenBank/DDBJ databases">
        <title>Complete Genome Sequences of Twelve Strains of a Stable Defined Moderately Diverse Mouse Microbiota 2 (sDMDMm2).</title>
        <authorList>
            <person name="Uchimura Y."/>
            <person name="Wyss M."/>
            <person name="Brugiroux S."/>
            <person name="Limenitakis J.P."/>
            <person name="Stecher B."/>
            <person name="McCoy K.D."/>
            <person name="Macpherson A.J."/>
        </authorList>
    </citation>
    <scope>NUCLEOTIDE SEQUENCE</scope>
    <source>
        <strain evidence="5">YL58</strain>
    </source>
</reference>
<dbReference type="KEGG" id="byl:A4V09_17980"/>
<dbReference type="InterPro" id="IPR020904">
    <property type="entry name" value="Sc_DH/Rdtase_CS"/>
</dbReference>
<comment type="similarity">
    <text evidence="1 4">Belongs to the short-chain dehydrogenases/reductases (SDR) family.</text>
</comment>
<keyword evidence="3" id="KW-0560">Oxidoreductase</keyword>
<protein>
    <recommendedName>
        <fullName evidence="7">NAD(P)-dependent dehydrogenase (Short-subunit alcohol dehydrogenase family)</fullName>
    </recommendedName>
</protein>
<dbReference type="STRING" id="1796616.A4V09_17980"/>
<dbReference type="RefSeq" id="WP_065543591.1">
    <property type="nucleotide sequence ID" value="NZ_CP015405.2"/>
</dbReference>
<evidence type="ECO:0000256" key="1">
    <source>
        <dbReference type="ARBA" id="ARBA00006484"/>
    </source>
</evidence>
<dbReference type="PRINTS" id="PR00080">
    <property type="entry name" value="SDRFAMILY"/>
</dbReference>
<name>A0A1C7ICQ6_9FIRM</name>
<evidence type="ECO:0000256" key="2">
    <source>
        <dbReference type="ARBA" id="ARBA00022857"/>
    </source>
</evidence>
<evidence type="ECO:0008006" key="7">
    <source>
        <dbReference type="Google" id="ProtNLM"/>
    </source>
</evidence>
<dbReference type="InterPro" id="IPR002347">
    <property type="entry name" value="SDR_fam"/>
</dbReference>
<sequence length="244" mass="27418">MIGLVTGANRGLGYEMVKEGLLRGHTMLAGCRKGADEAYARDLLEQKTKYPDSLLILEMDVINEEMVKGAAERVRQKYGHIDFLVNNAGVLFEKMVMPGDAVADLNVEMFRKTLDVNVTGTAIVLKYFIGLLYASEDACIMNITSEAGHLTPQGYNYLAYSVSKHAANMYTQKIRNYLAEEKADRHMRIYMIHPGRMDTIMGKENAQIPPSESALGLLDILDRKKQIPDMDVPFINYRGEPMPY</sequence>
<dbReference type="OrthoDB" id="9803333at2"/>
<organism evidence="5 6">
    <name type="scientific">Blautia pseudococcoides</name>
    <dbReference type="NCBI Taxonomy" id="1796616"/>
    <lineage>
        <taxon>Bacteria</taxon>
        <taxon>Bacillati</taxon>
        <taxon>Bacillota</taxon>
        <taxon>Clostridia</taxon>
        <taxon>Lachnospirales</taxon>
        <taxon>Lachnospiraceae</taxon>
        <taxon>Blautia</taxon>
    </lineage>
</organism>
<dbReference type="Pfam" id="PF00106">
    <property type="entry name" value="adh_short"/>
    <property type="match status" value="1"/>
</dbReference>
<dbReference type="PRINTS" id="PR00081">
    <property type="entry name" value="GDHRDH"/>
</dbReference>